<evidence type="ECO:0000313" key="3">
    <source>
        <dbReference type="Proteomes" id="UP000054007"/>
    </source>
</evidence>
<protein>
    <recommendedName>
        <fullName evidence="4">SHSP domain-containing protein</fullName>
    </recommendedName>
</protein>
<name>A0A0D7BMV9_9AGAR</name>
<dbReference type="STRING" id="1314674.A0A0D7BMV9"/>
<feature type="compositionally biased region" description="Polar residues" evidence="1">
    <location>
        <begin position="120"/>
        <end position="131"/>
    </location>
</feature>
<accession>A0A0D7BMV9</accession>
<dbReference type="SUPFAM" id="SSF49764">
    <property type="entry name" value="HSP20-like chaperones"/>
    <property type="match status" value="1"/>
</dbReference>
<dbReference type="OrthoDB" id="1431247at2759"/>
<gene>
    <name evidence="2" type="ORF">CYLTODRAFT_408042</name>
</gene>
<dbReference type="AlphaFoldDB" id="A0A0D7BMV9"/>
<sequence length="304" mass="34714">MPNPPRSSTSRSTARAQNTGPPQLTPTTNSPTHVVVPRAPSDRNSEAGPSSSGTVRLLSRSDPASPPPRGEFSFSEEDSLPITAEESSNMDDLWGMLRQQKGVKMSKEQVKVKSLEQHSRTAGQIDSQHAFQASHRDTAQDRQTQREPSQRSHRERQRDQNEEATVVQSPAASPTQQPTKSLKRVRSLTSFRESDDGRTLIVFFDVTNVLRENVHVSFKPPRVIISWFIQTITETEDEEGRIIIERLQKDYQRTLPLPRETKYEEIRGAFNGHHLVLRVPNYRAYRVDRVWDDREDDAYQFVDE</sequence>
<reference evidence="2 3" key="1">
    <citation type="journal article" date="2015" name="Fungal Genet. Biol.">
        <title>Evolution of novel wood decay mechanisms in Agaricales revealed by the genome sequences of Fistulina hepatica and Cylindrobasidium torrendii.</title>
        <authorList>
            <person name="Floudas D."/>
            <person name="Held B.W."/>
            <person name="Riley R."/>
            <person name="Nagy L.G."/>
            <person name="Koehler G."/>
            <person name="Ransdell A.S."/>
            <person name="Younus H."/>
            <person name="Chow J."/>
            <person name="Chiniquy J."/>
            <person name="Lipzen A."/>
            <person name="Tritt A."/>
            <person name="Sun H."/>
            <person name="Haridas S."/>
            <person name="LaButti K."/>
            <person name="Ohm R.A."/>
            <person name="Kues U."/>
            <person name="Blanchette R.A."/>
            <person name="Grigoriev I.V."/>
            <person name="Minto R.E."/>
            <person name="Hibbett D.S."/>
        </authorList>
    </citation>
    <scope>NUCLEOTIDE SEQUENCE [LARGE SCALE GENOMIC DNA]</scope>
    <source>
        <strain evidence="2 3">FP15055 ss-10</strain>
    </source>
</reference>
<evidence type="ECO:0000313" key="2">
    <source>
        <dbReference type="EMBL" id="KIY71504.1"/>
    </source>
</evidence>
<keyword evidence="3" id="KW-1185">Reference proteome</keyword>
<feature type="compositionally biased region" description="Basic and acidic residues" evidence="1">
    <location>
        <begin position="134"/>
        <end position="161"/>
    </location>
</feature>
<evidence type="ECO:0008006" key="4">
    <source>
        <dbReference type="Google" id="ProtNLM"/>
    </source>
</evidence>
<evidence type="ECO:0000256" key="1">
    <source>
        <dbReference type="SAM" id="MobiDB-lite"/>
    </source>
</evidence>
<feature type="compositionally biased region" description="Low complexity" evidence="1">
    <location>
        <begin position="1"/>
        <end position="16"/>
    </location>
</feature>
<organism evidence="2 3">
    <name type="scientific">Cylindrobasidium torrendii FP15055 ss-10</name>
    <dbReference type="NCBI Taxonomy" id="1314674"/>
    <lineage>
        <taxon>Eukaryota</taxon>
        <taxon>Fungi</taxon>
        <taxon>Dikarya</taxon>
        <taxon>Basidiomycota</taxon>
        <taxon>Agaricomycotina</taxon>
        <taxon>Agaricomycetes</taxon>
        <taxon>Agaricomycetidae</taxon>
        <taxon>Agaricales</taxon>
        <taxon>Marasmiineae</taxon>
        <taxon>Physalacriaceae</taxon>
        <taxon>Cylindrobasidium</taxon>
    </lineage>
</organism>
<feature type="compositionally biased region" description="Polar residues" evidence="1">
    <location>
        <begin position="17"/>
        <end position="32"/>
    </location>
</feature>
<feature type="region of interest" description="Disordered" evidence="1">
    <location>
        <begin position="1"/>
        <end position="185"/>
    </location>
</feature>
<proteinExistence type="predicted"/>
<dbReference type="Proteomes" id="UP000054007">
    <property type="component" value="Unassembled WGS sequence"/>
</dbReference>
<feature type="compositionally biased region" description="Basic and acidic residues" evidence="1">
    <location>
        <begin position="105"/>
        <end position="119"/>
    </location>
</feature>
<dbReference type="Gene3D" id="2.60.40.790">
    <property type="match status" value="1"/>
</dbReference>
<dbReference type="InterPro" id="IPR008978">
    <property type="entry name" value="HSP20-like_chaperone"/>
</dbReference>
<dbReference type="EMBL" id="KN880453">
    <property type="protein sequence ID" value="KIY71504.1"/>
    <property type="molecule type" value="Genomic_DNA"/>
</dbReference>
<feature type="compositionally biased region" description="Polar residues" evidence="1">
    <location>
        <begin position="166"/>
        <end position="180"/>
    </location>
</feature>
<dbReference type="CDD" id="cd06464">
    <property type="entry name" value="ACD_sHsps-like"/>
    <property type="match status" value="1"/>
</dbReference>